<organism evidence="1">
    <name type="scientific">marine metagenome</name>
    <dbReference type="NCBI Taxonomy" id="408172"/>
    <lineage>
        <taxon>unclassified sequences</taxon>
        <taxon>metagenomes</taxon>
        <taxon>ecological metagenomes</taxon>
    </lineage>
</organism>
<feature type="non-terminal residue" evidence="1">
    <location>
        <position position="61"/>
    </location>
</feature>
<gene>
    <name evidence="1" type="ORF">METZ01_LOCUS401106</name>
</gene>
<dbReference type="AlphaFoldDB" id="A0A382VP28"/>
<dbReference type="EMBL" id="UINC01153498">
    <property type="protein sequence ID" value="SVD48252.1"/>
    <property type="molecule type" value="Genomic_DNA"/>
</dbReference>
<proteinExistence type="predicted"/>
<name>A0A382VP28_9ZZZZ</name>
<dbReference type="Gene3D" id="3.90.1150.10">
    <property type="entry name" value="Aspartate Aminotransferase, domain 1"/>
    <property type="match status" value="1"/>
</dbReference>
<protein>
    <submittedName>
        <fullName evidence="1">Uncharacterized protein</fullName>
    </submittedName>
</protein>
<sequence>MTPEALYSLESCLELDRVDPLAGLRDKFAFSASGNIHFDANSMGAMTKDAPDRVHRLLTKN</sequence>
<evidence type="ECO:0000313" key="1">
    <source>
        <dbReference type="EMBL" id="SVD48252.1"/>
    </source>
</evidence>
<dbReference type="InterPro" id="IPR015422">
    <property type="entry name" value="PyrdxlP-dep_Trfase_small"/>
</dbReference>
<accession>A0A382VP28</accession>
<reference evidence="1" key="1">
    <citation type="submission" date="2018-05" db="EMBL/GenBank/DDBJ databases">
        <authorList>
            <person name="Lanie J.A."/>
            <person name="Ng W.-L."/>
            <person name="Kazmierczak K.M."/>
            <person name="Andrzejewski T.M."/>
            <person name="Davidsen T.M."/>
            <person name="Wayne K.J."/>
            <person name="Tettelin H."/>
            <person name="Glass J.I."/>
            <person name="Rusch D."/>
            <person name="Podicherti R."/>
            <person name="Tsui H.-C.T."/>
            <person name="Winkler M.E."/>
        </authorList>
    </citation>
    <scope>NUCLEOTIDE SEQUENCE</scope>
</reference>